<feature type="region of interest" description="Disordered" evidence="1">
    <location>
        <begin position="563"/>
        <end position="591"/>
    </location>
</feature>
<evidence type="ECO:0000313" key="5">
    <source>
        <dbReference type="Proteomes" id="UP001177003"/>
    </source>
</evidence>
<evidence type="ECO:0008006" key="6">
    <source>
        <dbReference type="Google" id="ProtNLM"/>
    </source>
</evidence>
<name>A0AA35YE10_LACSI</name>
<gene>
    <name evidence="4" type="ORF">LSALG_LOCUS10804</name>
</gene>
<dbReference type="PANTHER" id="PTHR31973:SF187">
    <property type="entry name" value="MUTATOR TRANSPOSASE MUDRA PROTEIN"/>
    <property type="match status" value="1"/>
</dbReference>
<dbReference type="InterPro" id="IPR018289">
    <property type="entry name" value="MULE_transposase_dom"/>
</dbReference>
<feature type="domain" description="Transposase MuDR plant" evidence="2">
    <location>
        <begin position="110"/>
        <end position="178"/>
    </location>
</feature>
<evidence type="ECO:0000259" key="2">
    <source>
        <dbReference type="Pfam" id="PF03108"/>
    </source>
</evidence>
<accession>A0AA35YE10</accession>
<protein>
    <recommendedName>
        <fullName evidence="6">Transposase MuDR plant domain-containing protein</fullName>
    </recommendedName>
</protein>
<proteinExistence type="predicted"/>
<dbReference type="EMBL" id="OX465078">
    <property type="protein sequence ID" value="CAI9270496.1"/>
    <property type="molecule type" value="Genomic_DNA"/>
</dbReference>
<reference evidence="4" key="1">
    <citation type="submission" date="2023-04" db="EMBL/GenBank/DDBJ databases">
        <authorList>
            <person name="Vijverberg K."/>
            <person name="Xiong W."/>
            <person name="Schranz E."/>
        </authorList>
    </citation>
    <scope>NUCLEOTIDE SEQUENCE</scope>
</reference>
<evidence type="ECO:0000313" key="4">
    <source>
        <dbReference type="EMBL" id="CAI9270496.1"/>
    </source>
</evidence>
<feature type="domain" description="MULE transposase" evidence="3">
    <location>
        <begin position="311"/>
        <end position="360"/>
    </location>
</feature>
<organism evidence="4 5">
    <name type="scientific">Lactuca saligna</name>
    <name type="common">Willowleaf lettuce</name>
    <dbReference type="NCBI Taxonomy" id="75948"/>
    <lineage>
        <taxon>Eukaryota</taxon>
        <taxon>Viridiplantae</taxon>
        <taxon>Streptophyta</taxon>
        <taxon>Embryophyta</taxon>
        <taxon>Tracheophyta</taxon>
        <taxon>Spermatophyta</taxon>
        <taxon>Magnoliopsida</taxon>
        <taxon>eudicotyledons</taxon>
        <taxon>Gunneridae</taxon>
        <taxon>Pentapetalae</taxon>
        <taxon>asterids</taxon>
        <taxon>campanulids</taxon>
        <taxon>Asterales</taxon>
        <taxon>Asteraceae</taxon>
        <taxon>Cichorioideae</taxon>
        <taxon>Cichorieae</taxon>
        <taxon>Lactucinae</taxon>
        <taxon>Lactuca</taxon>
    </lineage>
</organism>
<dbReference type="PANTHER" id="PTHR31973">
    <property type="entry name" value="POLYPROTEIN, PUTATIVE-RELATED"/>
    <property type="match status" value="1"/>
</dbReference>
<dbReference type="AlphaFoldDB" id="A0AA35YE10"/>
<evidence type="ECO:0000259" key="3">
    <source>
        <dbReference type="Pfam" id="PF10551"/>
    </source>
</evidence>
<dbReference type="Proteomes" id="UP001177003">
    <property type="component" value="Chromosome 2"/>
</dbReference>
<dbReference type="Pfam" id="PF10551">
    <property type="entry name" value="MULE"/>
    <property type="match status" value="1"/>
</dbReference>
<dbReference type="Pfam" id="PF03108">
    <property type="entry name" value="DBD_Tnp_Mut"/>
    <property type="match status" value="1"/>
</dbReference>
<feature type="compositionally biased region" description="Basic and acidic residues" evidence="1">
    <location>
        <begin position="578"/>
        <end position="591"/>
    </location>
</feature>
<dbReference type="InterPro" id="IPR004332">
    <property type="entry name" value="Transposase_MuDR"/>
</dbReference>
<keyword evidence="5" id="KW-1185">Reference proteome</keyword>
<evidence type="ECO:0000256" key="1">
    <source>
        <dbReference type="SAM" id="MobiDB-lite"/>
    </source>
</evidence>
<feature type="region of interest" description="Disordered" evidence="1">
    <location>
        <begin position="395"/>
        <end position="423"/>
    </location>
</feature>
<sequence length="591" mass="67068">MASSSGTKKVKGPEKVYVRDEDSDDDLIDFSFLDFAPETFKPTSNLSDDPFLNMLCDENMLRRTLDGMGDDDHEVGVKDPEHDHIDDQNDGEVGVEYRVHDPDIHWKQMKPVVGECYESPAQLRFALTNYAVANGYQLWFMKSDRHRVIARCGKIYKKDPCPFRVYAAWKYNERTFQIKSICDIHLCARNFNFGTLVSCNWLAKHYLKDIVMKPKMTLTEMKEDVLRMFSVNVSKGKCHRARTKAREMIEGKLEEHYAKVWDYAAEILRSNPGSTCKLGVDSNASGMNYFKRFYVCLKAFKDGWNRGCRRVIGLDGCFLKGQIKGELLTAIGRDEDNHVYPIAWAVINVENKDNWTWFIELLVVDLDLDCGPTQKAKVSRTVRCGKCRELGHNKLSCKNGEGPSDPVPKRKNGRPKGDGGGNLVVNIAKTPRKVDKGKKKVVEDTSKEVNEGHNKVVDHTSKEASEGKMKVVEGTSKEAGKMIDVDQSISPLKRMKMMARRGGKIKYVGRIGVVHGSISQNVAGVDHEDFETIKDLQAFGYDHGEIVEAFNKLTKERKEMLAESIVDEENSQETQDPLVKKKEALRKNYQD</sequence>